<dbReference type="RefSeq" id="WP_344685415.1">
    <property type="nucleotide sequence ID" value="NZ_BAAAUX010000029.1"/>
</dbReference>
<evidence type="ECO:0000313" key="2">
    <source>
        <dbReference type="EMBL" id="GAA2816263.1"/>
    </source>
</evidence>
<organism evidence="2 3">
    <name type="scientific">Saccharopolyspora taberi</name>
    <dbReference type="NCBI Taxonomy" id="60895"/>
    <lineage>
        <taxon>Bacteria</taxon>
        <taxon>Bacillati</taxon>
        <taxon>Actinomycetota</taxon>
        <taxon>Actinomycetes</taxon>
        <taxon>Pseudonocardiales</taxon>
        <taxon>Pseudonocardiaceae</taxon>
        <taxon>Saccharopolyspora</taxon>
    </lineage>
</organism>
<dbReference type="EMBL" id="BAAAUX010000029">
    <property type="protein sequence ID" value="GAA2816263.1"/>
    <property type="molecule type" value="Genomic_DNA"/>
</dbReference>
<feature type="transmembrane region" description="Helical" evidence="1">
    <location>
        <begin position="119"/>
        <end position="139"/>
    </location>
</feature>
<reference evidence="2 3" key="1">
    <citation type="journal article" date="2019" name="Int. J. Syst. Evol. Microbiol.">
        <title>The Global Catalogue of Microorganisms (GCM) 10K type strain sequencing project: providing services to taxonomists for standard genome sequencing and annotation.</title>
        <authorList>
            <consortium name="The Broad Institute Genomics Platform"/>
            <consortium name="The Broad Institute Genome Sequencing Center for Infectious Disease"/>
            <person name="Wu L."/>
            <person name="Ma J."/>
        </authorList>
    </citation>
    <scope>NUCLEOTIDE SEQUENCE [LARGE SCALE GENOMIC DNA]</scope>
    <source>
        <strain evidence="2 3">JCM 9383</strain>
    </source>
</reference>
<evidence type="ECO:0008006" key="4">
    <source>
        <dbReference type="Google" id="ProtNLM"/>
    </source>
</evidence>
<feature type="transmembrane region" description="Helical" evidence="1">
    <location>
        <begin position="41"/>
        <end position="63"/>
    </location>
</feature>
<feature type="transmembrane region" description="Helical" evidence="1">
    <location>
        <begin position="84"/>
        <end position="107"/>
    </location>
</feature>
<sequence length="216" mass="22024">MTALVRYQLSMLAHSQRYLAPLLPYLGLTAVMHQDGRAPALPSFAVTAGALLVVAAWLTVVLVGVEDPVQRMVTRSHAGSVHRLVAGVVTAVLLTATALGAVSVLWAELTHGFRLPGPVVAVGLLAHVVCGAVGIAIALPCSQLLVPGVGFTVVLVAVLSAAVLLAKWIPLVFPLLAAMTSGSPGPLLVGWSGLAGALVLTASTALTARAFARRVG</sequence>
<keyword evidence="1" id="KW-0812">Transmembrane</keyword>
<keyword evidence="1" id="KW-0472">Membrane</keyword>
<accession>A0ABN3VL99</accession>
<feature type="transmembrane region" description="Helical" evidence="1">
    <location>
        <begin position="189"/>
        <end position="212"/>
    </location>
</feature>
<feature type="transmembrane region" description="Helical" evidence="1">
    <location>
        <begin position="144"/>
        <end position="169"/>
    </location>
</feature>
<name>A0ABN3VL99_9PSEU</name>
<evidence type="ECO:0000256" key="1">
    <source>
        <dbReference type="SAM" id="Phobius"/>
    </source>
</evidence>
<proteinExistence type="predicted"/>
<comment type="caution">
    <text evidence="2">The sequence shown here is derived from an EMBL/GenBank/DDBJ whole genome shotgun (WGS) entry which is preliminary data.</text>
</comment>
<evidence type="ECO:0000313" key="3">
    <source>
        <dbReference type="Proteomes" id="UP001500979"/>
    </source>
</evidence>
<keyword evidence="3" id="KW-1185">Reference proteome</keyword>
<keyword evidence="1" id="KW-1133">Transmembrane helix</keyword>
<protein>
    <recommendedName>
        <fullName evidence="4">ABC transporter</fullName>
    </recommendedName>
</protein>
<gene>
    <name evidence="2" type="ORF">GCM10010470_59710</name>
</gene>
<dbReference type="Proteomes" id="UP001500979">
    <property type="component" value="Unassembled WGS sequence"/>
</dbReference>